<dbReference type="RefSeq" id="WP_150030792.1">
    <property type="nucleotide sequence ID" value="NZ_VWSH01000001.1"/>
</dbReference>
<dbReference type="EMBL" id="VWSH01000001">
    <property type="protein sequence ID" value="KAA5536219.1"/>
    <property type="molecule type" value="Genomic_DNA"/>
</dbReference>
<feature type="region of interest" description="Disordered" evidence="2">
    <location>
        <begin position="1"/>
        <end position="23"/>
    </location>
</feature>
<reference evidence="3 4" key="1">
    <citation type="submission" date="2019-09" db="EMBL/GenBank/DDBJ databases">
        <title>Genome sequence and assembly of Taibaiella sp.</title>
        <authorList>
            <person name="Chhetri G."/>
        </authorList>
    </citation>
    <scope>NUCLEOTIDE SEQUENCE [LARGE SCALE GENOMIC DNA]</scope>
    <source>
        <strain evidence="3 4">KVB11</strain>
    </source>
</reference>
<evidence type="ECO:0000256" key="1">
    <source>
        <dbReference type="SAM" id="Coils"/>
    </source>
</evidence>
<proteinExistence type="predicted"/>
<evidence type="ECO:0000313" key="3">
    <source>
        <dbReference type="EMBL" id="KAA5536219.1"/>
    </source>
</evidence>
<protein>
    <submittedName>
        <fullName evidence="3">Uncharacterized protein</fullName>
    </submittedName>
</protein>
<feature type="compositionally biased region" description="Acidic residues" evidence="2">
    <location>
        <begin position="11"/>
        <end position="21"/>
    </location>
</feature>
<keyword evidence="4" id="KW-1185">Reference proteome</keyword>
<name>A0A5M6CST7_9BACT</name>
<accession>A0A5M6CST7</accession>
<comment type="caution">
    <text evidence="3">The sequence shown here is derived from an EMBL/GenBank/DDBJ whole genome shotgun (WGS) entry which is preliminary data.</text>
</comment>
<gene>
    <name evidence="3" type="ORF">F0919_00710</name>
</gene>
<evidence type="ECO:0000256" key="2">
    <source>
        <dbReference type="SAM" id="MobiDB-lite"/>
    </source>
</evidence>
<keyword evidence="1" id="KW-0175">Coiled coil</keyword>
<organism evidence="3 4">
    <name type="scientific">Taibaiella lutea</name>
    <dbReference type="NCBI Taxonomy" id="2608001"/>
    <lineage>
        <taxon>Bacteria</taxon>
        <taxon>Pseudomonadati</taxon>
        <taxon>Bacteroidota</taxon>
        <taxon>Chitinophagia</taxon>
        <taxon>Chitinophagales</taxon>
        <taxon>Chitinophagaceae</taxon>
        <taxon>Taibaiella</taxon>
    </lineage>
</organism>
<evidence type="ECO:0000313" key="4">
    <source>
        <dbReference type="Proteomes" id="UP000323632"/>
    </source>
</evidence>
<dbReference type="AlphaFoldDB" id="A0A5M6CST7"/>
<dbReference type="Proteomes" id="UP000323632">
    <property type="component" value="Unassembled WGS sequence"/>
</dbReference>
<sequence>MNEDNNKEHNEEEEQFSDDPEEQLRIENELLRLKLQAETGAELQQLENIPPDVENAFLNNILAFERQLDSIEETKIFDLIGQPADFKNESELSNEEIETELERLVELLESHQIEVDYGTDYSSRLKYKFITEELFEHSTQKFDIPDMVHHFIYEEFHPNHTLSIEGIAEDFLEMWFSRNMEKDSYIFSDEMISKDGESVTKEQFLLRVQHVFDAYIDFENAKYEIQDVSFHMTHEGEEPTATGYTEGILEYDAVLENKEIQKIKSPFKLYMQHRFGYWELFKINMPGLEL</sequence>
<feature type="coiled-coil region" evidence="1">
    <location>
        <begin position="87"/>
        <end position="114"/>
    </location>
</feature>
<feature type="compositionally biased region" description="Basic and acidic residues" evidence="2">
    <location>
        <begin position="1"/>
        <end position="10"/>
    </location>
</feature>